<dbReference type="InterPro" id="IPR002328">
    <property type="entry name" value="ADH_Zn_CS"/>
</dbReference>
<dbReference type="GO" id="GO:0008106">
    <property type="term" value="F:alcohol dehydrogenase (NADP+) activity"/>
    <property type="evidence" value="ECO:0007669"/>
    <property type="project" value="UniProtKB-ARBA"/>
</dbReference>
<name>A0A556MSM7_9SPHI</name>
<keyword evidence="4" id="KW-0560">Oxidoreductase</keyword>
<evidence type="ECO:0000256" key="4">
    <source>
        <dbReference type="ARBA" id="ARBA00023002"/>
    </source>
</evidence>
<dbReference type="InterPro" id="IPR020843">
    <property type="entry name" value="ER"/>
</dbReference>
<protein>
    <submittedName>
        <fullName evidence="7">NAD(P)-dependent alcohol dehydrogenase</fullName>
    </submittedName>
</protein>
<dbReference type="CDD" id="cd05283">
    <property type="entry name" value="CAD1"/>
    <property type="match status" value="1"/>
</dbReference>
<dbReference type="Pfam" id="PF08240">
    <property type="entry name" value="ADH_N"/>
    <property type="match status" value="1"/>
</dbReference>
<dbReference type="Gene3D" id="3.90.180.10">
    <property type="entry name" value="Medium-chain alcohol dehydrogenases, catalytic domain"/>
    <property type="match status" value="1"/>
</dbReference>
<keyword evidence="3 5" id="KW-0862">Zinc</keyword>
<dbReference type="RefSeq" id="WP_144246526.1">
    <property type="nucleotide sequence ID" value="NZ_VLPK01000001.1"/>
</dbReference>
<keyword evidence="2 5" id="KW-0479">Metal-binding</keyword>
<feature type="domain" description="Enoyl reductase (ER)" evidence="6">
    <location>
        <begin position="13"/>
        <end position="342"/>
    </location>
</feature>
<keyword evidence="8" id="KW-1185">Reference proteome</keyword>
<dbReference type="Proteomes" id="UP000318733">
    <property type="component" value="Unassembled WGS sequence"/>
</dbReference>
<dbReference type="InterPro" id="IPR011032">
    <property type="entry name" value="GroES-like_sf"/>
</dbReference>
<gene>
    <name evidence="7" type="ORF">FO440_01860</name>
</gene>
<evidence type="ECO:0000313" key="7">
    <source>
        <dbReference type="EMBL" id="TSJ42961.1"/>
    </source>
</evidence>
<dbReference type="PANTHER" id="PTHR42683">
    <property type="entry name" value="ALDEHYDE REDUCTASE"/>
    <property type="match status" value="1"/>
</dbReference>
<dbReference type="EMBL" id="VLPK01000001">
    <property type="protein sequence ID" value="TSJ42961.1"/>
    <property type="molecule type" value="Genomic_DNA"/>
</dbReference>
<reference evidence="7 8" key="1">
    <citation type="submission" date="2019-07" db="EMBL/GenBank/DDBJ databases">
        <authorList>
            <person name="Huq M.A."/>
        </authorList>
    </citation>
    <scope>NUCLEOTIDE SEQUENCE [LARGE SCALE GENOMIC DNA]</scope>
    <source>
        <strain evidence="7 8">MAH-19</strain>
    </source>
</reference>
<dbReference type="SUPFAM" id="SSF51735">
    <property type="entry name" value="NAD(P)-binding Rossmann-fold domains"/>
    <property type="match status" value="1"/>
</dbReference>
<evidence type="ECO:0000256" key="5">
    <source>
        <dbReference type="RuleBase" id="RU361277"/>
    </source>
</evidence>
<sequence>MIPVKGYAAQSPTTDLAPWDFERREVGPHDVQFDILFCGVCHSDLHQIKNDWFEGIFPMVPGHEIVGRVVKVGDHVKKFKVGDLAGTGCLVDSCRVCDNCKQDLEQYCLNGGSFTYNGVEQDKKTPTYGGYSNSIVVHEDFVLHVSDKLNLAAAAPLLCAGITTWSPLRHWKVGKGHKLAVLGLGGLGHMGVKFGVALGAEVTVLSTSPKKEADAKKLGAHHFVVTSDPAQIEAAKGSFDFILDTVSAPHDFNMYLSLLKTDGTHICVGVPADPASIAAFSIIAGRKSLAGSSIGGIAETQEMLDFCAEHNIVSDIELIDIKDIHASYDRMEKGDVRYRFVIDMATL</sequence>
<dbReference type="SMART" id="SM00829">
    <property type="entry name" value="PKS_ER"/>
    <property type="match status" value="1"/>
</dbReference>
<dbReference type="Pfam" id="PF00107">
    <property type="entry name" value="ADH_zinc_N"/>
    <property type="match status" value="1"/>
</dbReference>
<comment type="similarity">
    <text evidence="5">Belongs to the zinc-containing alcohol dehydrogenase family.</text>
</comment>
<dbReference type="AlphaFoldDB" id="A0A556MSM7"/>
<dbReference type="InterPro" id="IPR047109">
    <property type="entry name" value="CAD-like"/>
</dbReference>
<evidence type="ECO:0000256" key="3">
    <source>
        <dbReference type="ARBA" id="ARBA00022833"/>
    </source>
</evidence>
<dbReference type="OrthoDB" id="9806940at2"/>
<evidence type="ECO:0000313" key="8">
    <source>
        <dbReference type="Proteomes" id="UP000318733"/>
    </source>
</evidence>
<dbReference type="SUPFAM" id="SSF50129">
    <property type="entry name" value="GroES-like"/>
    <property type="match status" value="1"/>
</dbReference>
<organism evidence="7 8">
    <name type="scientific">Mucilaginibacter corticis</name>
    <dbReference type="NCBI Taxonomy" id="2597670"/>
    <lineage>
        <taxon>Bacteria</taxon>
        <taxon>Pseudomonadati</taxon>
        <taxon>Bacteroidota</taxon>
        <taxon>Sphingobacteriia</taxon>
        <taxon>Sphingobacteriales</taxon>
        <taxon>Sphingobacteriaceae</taxon>
        <taxon>Mucilaginibacter</taxon>
    </lineage>
</organism>
<evidence type="ECO:0000259" key="6">
    <source>
        <dbReference type="SMART" id="SM00829"/>
    </source>
</evidence>
<accession>A0A556MSM7</accession>
<comment type="cofactor">
    <cofactor evidence="1 5">
        <name>Zn(2+)</name>
        <dbReference type="ChEBI" id="CHEBI:29105"/>
    </cofactor>
</comment>
<evidence type="ECO:0000256" key="1">
    <source>
        <dbReference type="ARBA" id="ARBA00001947"/>
    </source>
</evidence>
<dbReference type="InterPro" id="IPR036291">
    <property type="entry name" value="NAD(P)-bd_dom_sf"/>
</dbReference>
<dbReference type="PROSITE" id="PS00059">
    <property type="entry name" value="ADH_ZINC"/>
    <property type="match status" value="1"/>
</dbReference>
<dbReference type="InterPro" id="IPR013149">
    <property type="entry name" value="ADH-like_C"/>
</dbReference>
<dbReference type="FunFam" id="3.40.50.720:FF:000022">
    <property type="entry name" value="Cinnamyl alcohol dehydrogenase"/>
    <property type="match status" value="1"/>
</dbReference>
<proteinExistence type="inferred from homology"/>
<dbReference type="Gene3D" id="3.40.50.720">
    <property type="entry name" value="NAD(P)-binding Rossmann-like Domain"/>
    <property type="match status" value="1"/>
</dbReference>
<comment type="caution">
    <text evidence="7">The sequence shown here is derived from an EMBL/GenBank/DDBJ whole genome shotgun (WGS) entry which is preliminary data.</text>
</comment>
<evidence type="ECO:0000256" key="2">
    <source>
        <dbReference type="ARBA" id="ARBA00022723"/>
    </source>
</evidence>
<dbReference type="GO" id="GO:0008270">
    <property type="term" value="F:zinc ion binding"/>
    <property type="evidence" value="ECO:0007669"/>
    <property type="project" value="InterPro"/>
</dbReference>
<dbReference type="InterPro" id="IPR013154">
    <property type="entry name" value="ADH-like_N"/>
</dbReference>